<sequence length="96" mass="10957">MRILHLAFIVAFSIFLTETKQNPWFTEKLKTIEGSQRAAFQADEKGLTATARVGKISCLSPWGYCLLRKYQCSSGFVMKERFNNCPNTRTLKCCVL</sequence>
<evidence type="ECO:0000313" key="3">
    <source>
        <dbReference type="Proteomes" id="UP000826234"/>
    </source>
</evidence>
<feature type="signal peptide" evidence="1">
    <location>
        <begin position="1"/>
        <end position="19"/>
    </location>
</feature>
<feature type="chain" id="PRO_5047521383" evidence="1">
    <location>
        <begin position="20"/>
        <end position="96"/>
    </location>
</feature>
<name>A0ABQ7SZY6_PHRPL</name>
<comment type="caution">
    <text evidence="2">The sequence shown here is derived from an EMBL/GenBank/DDBJ whole genome shotgun (WGS) entry which is preliminary data.</text>
</comment>
<gene>
    <name evidence="2" type="ORF">JD844_025725</name>
</gene>
<dbReference type="EMBL" id="JAIPUX010003289">
    <property type="protein sequence ID" value="KAH0622890.1"/>
    <property type="molecule type" value="Genomic_DNA"/>
</dbReference>
<organism evidence="2 3">
    <name type="scientific">Phrynosoma platyrhinos</name>
    <name type="common">Desert horned lizard</name>
    <dbReference type="NCBI Taxonomy" id="52577"/>
    <lineage>
        <taxon>Eukaryota</taxon>
        <taxon>Metazoa</taxon>
        <taxon>Chordata</taxon>
        <taxon>Craniata</taxon>
        <taxon>Vertebrata</taxon>
        <taxon>Euteleostomi</taxon>
        <taxon>Lepidosauria</taxon>
        <taxon>Squamata</taxon>
        <taxon>Bifurcata</taxon>
        <taxon>Unidentata</taxon>
        <taxon>Episquamata</taxon>
        <taxon>Toxicofera</taxon>
        <taxon>Iguania</taxon>
        <taxon>Phrynosomatidae</taxon>
        <taxon>Phrynosomatinae</taxon>
        <taxon>Phrynosoma</taxon>
    </lineage>
</organism>
<accession>A0ABQ7SZY6</accession>
<proteinExistence type="predicted"/>
<reference evidence="2 3" key="1">
    <citation type="journal article" date="2022" name="Gigascience">
        <title>A chromosome-level genome assembly and annotation of the desert horned lizard, Phrynosoma platyrhinos, provides insight into chromosomal rearrangements among reptiles.</title>
        <authorList>
            <person name="Koochekian N."/>
            <person name="Ascanio A."/>
            <person name="Farleigh K."/>
            <person name="Card D.C."/>
            <person name="Schield D.R."/>
            <person name="Castoe T.A."/>
            <person name="Jezkova T."/>
        </authorList>
    </citation>
    <scope>NUCLEOTIDE SEQUENCE [LARGE SCALE GENOMIC DNA]</scope>
    <source>
        <strain evidence="2">NK-2021</strain>
    </source>
</reference>
<keyword evidence="1" id="KW-0732">Signal</keyword>
<dbReference type="Proteomes" id="UP000826234">
    <property type="component" value="Unassembled WGS sequence"/>
</dbReference>
<keyword evidence="3" id="KW-1185">Reference proteome</keyword>
<evidence type="ECO:0000256" key="1">
    <source>
        <dbReference type="SAM" id="SignalP"/>
    </source>
</evidence>
<evidence type="ECO:0000313" key="2">
    <source>
        <dbReference type="EMBL" id="KAH0622890.1"/>
    </source>
</evidence>
<protein>
    <submittedName>
        <fullName evidence="2">Uncharacterized protein</fullName>
    </submittedName>
</protein>